<dbReference type="Pfam" id="PF13639">
    <property type="entry name" value="zf-RING_2"/>
    <property type="match status" value="1"/>
</dbReference>
<keyword evidence="10" id="KW-0863">Zinc-finger</keyword>
<dbReference type="GO" id="GO:0012505">
    <property type="term" value="C:endomembrane system"/>
    <property type="evidence" value="ECO:0007669"/>
    <property type="project" value="UniProtKB-SubCell"/>
</dbReference>
<dbReference type="AlphaFoldDB" id="A0A1R2B681"/>
<keyword evidence="5" id="KW-0808">Transferase</keyword>
<reference evidence="14 15" key="1">
    <citation type="submission" date="2016-11" db="EMBL/GenBank/DDBJ databases">
        <title>The macronuclear genome of Stentor coeruleus: a giant cell with tiny introns.</title>
        <authorList>
            <person name="Slabodnick M."/>
            <person name="Ruby J.G."/>
            <person name="Reiff S.B."/>
            <person name="Swart E.C."/>
            <person name="Gosai S."/>
            <person name="Prabakaran S."/>
            <person name="Witkowska E."/>
            <person name="Larue G.E."/>
            <person name="Fisher S."/>
            <person name="Freeman R.M."/>
            <person name="Gunawardena J."/>
            <person name="Chu W."/>
            <person name="Stover N.A."/>
            <person name="Gregory B.D."/>
            <person name="Nowacki M."/>
            <person name="Derisi J."/>
            <person name="Roy S.W."/>
            <person name="Marshall W.F."/>
            <person name="Sood P."/>
        </authorList>
    </citation>
    <scope>NUCLEOTIDE SEQUENCE [LARGE SCALE GENOMIC DNA]</scope>
    <source>
        <strain evidence="14">WM001</strain>
    </source>
</reference>
<comment type="caution">
    <text evidence="14">The sequence shown here is derived from an EMBL/GenBank/DDBJ whole genome shotgun (WGS) entry which is preliminary data.</text>
</comment>
<feature type="transmembrane region" description="Helical" evidence="11">
    <location>
        <begin position="310"/>
        <end position="331"/>
    </location>
</feature>
<dbReference type="Gene3D" id="3.30.40.10">
    <property type="entry name" value="Zinc/RING finger domain, C3HC4 (zinc finger)"/>
    <property type="match status" value="1"/>
</dbReference>
<dbReference type="Pfam" id="PF11145">
    <property type="entry name" value="DUF2921"/>
    <property type="match status" value="1"/>
</dbReference>
<evidence type="ECO:0000256" key="3">
    <source>
        <dbReference type="ARBA" id="ARBA00004906"/>
    </source>
</evidence>
<evidence type="ECO:0000256" key="6">
    <source>
        <dbReference type="ARBA" id="ARBA00022692"/>
    </source>
</evidence>
<keyword evidence="12" id="KW-0732">Signal</keyword>
<evidence type="ECO:0000313" key="15">
    <source>
        <dbReference type="Proteomes" id="UP000187209"/>
    </source>
</evidence>
<dbReference type="InterPro" id="IPR013083">
    <property type="entry name" value="Znf_RING/FYVE/PHD"/>
</dbReference>
<gene>
    <name evidence="14" type="ORF">SteCoe_29417</name>
</gene>
<accession>A0A1R2B681</accession>
<sequence length="427" mass="50019">MMFLILSLSIHLNLVSATRIPNGVNNYYGEWSSKHPFLDYTEKKGFFKVKFPKSFNTTSISTIKITLKDGFYVDDKYQTFKINTAEYDRQFDEINFNPNNYTDINKSLYDSLYKGYLHFDTRFNIRGQFCIENICVLYHAHNKNESVYEKPRVIYSFFLFCICFIQSFIASKVHEFIRMHDNIAKDISLWSWILNASIDLSIITFNIQELIRNQDSVESMMMGLIWSILSFYTIRSKLLFIIFRAHRPSLTTASAQIIFSRQILIFYIVSFLANILAYQVIEVYSVLIVIMSSFHIPQIYLNAYNNITTLFTPFIIIPISASRIIVLYIFLASPSNPLHLRPTYTLFSICTINLCLQTIIIISQRFQARMFIPKCFLPRPYEYLKDVEMTNFKECSICLGSKTTEKVMVPPCGHAFHQECLKKWLDI</sequence>
<keyword evidence="10" id="KW-0479">Metal-binding</keyword>
<protein>
    <recommendedName>
        <fullName evidence="4">RING-type E3 ubiquitin transferase</fullName>
        <ecNumber evidence="4">2.3.2.27</ecNumber>
    </recommendedName>
</protein>
<evidence type="ECO:0000256" key="2">
    <source>
        <dbReference type="ARBA" id="ARBA00004127"/>
    </source>
</evidence>
<feature type="transmembrane region" description="Helical" evidence="11">
    <location>
        <begin position="223"/>
        <end position="243"/>
    </location>
</feature>
<feature type="domain" description="RING-type" evidence="13">
    <location>
        <begin position="395"/>
        <end position="427"/>
    </location>
</feature>
<keyword evidence="6 11" id="KW-0812">Transmembrane</keyword>
<dbReference type="InterPro" id="IPR021319">
    <property type="entry name" value="DUF2921"/>
</dbReference>
<feature type="transmembrane region" description="Helical" evidence="11">
    <location>
        <begin position="153"/>
        <end position="171"/>
    </location>
</feature>
<evidence type="ECO:0000256" key="4">
    <source>
        <dbReference type="ARBA" id="ARBA00012483"/>
    </source>
</evidence>
<proteinExistence type="predicted"/>
<evidence type="ECO:0000313" key="14">
    <source>
        <dbReference type="EMBL" id="OMJ72185.1"/>
    </source>
</evidence>
<name>A0A1R2B681_9CILI</name>
<dbReference type="SUPFAM" id="SSF57850">
    <property type="entry name" value="RING/U-box"/>
    <property type="match status" value="1"/>
</dbReference>
<organism evidence="14 15">
    <name type="scientific">Stentor coeruleus</name>
    <dbReference type="NCBI Taxonomy" id="5963"/>
    <lineage>
        <taxon>Eukaryota</taxon>
        <taxon>Sar</taxon>
        <taxon>Alveolata</taxon>
        <taxon>Ciliophora</taxon>
        <taxon>Postciliodesmatophora</taxon>
        <taxon>Heterotrichea</taxon>
        <taxon>Heterotrichida</taxon>
        <taxon>Stentoridae</taxon>
        <taxon>Stentor</taxon>
    </lineage>
</organism>
<evidence type="ECO:0000256" key="1">
    <source>
        <dbReference type="ARBA" id="ARBA00000900"/>
    </source>
</evidence>
<evidence type="ECO:0000256" key="10">
    <source>
        <dbReference type="PROSITE-ProRule" id="PRU00175"/>
    </source>
</evidence>
<feature type="chain" id="PRO_5012706566" description="RING-type E3 ubiquitin transferase" evidence="12">
    <location>
        <begin position="18"/>
        <end position="427"/>
    </location>
</feature>
<keyword evidence="10" id="KW-0862">Zinc</keyword>
<evidence type="ECO:0000259" key="13">
    <source>
        <dbReference type="PROSITE" id="PS50089"/>
    </source>
</evidence>
<feature type="transmembrane region" description="Helical" evidence="11">
    <location>
        <begin position="255"/>
        <end position="277"/>
    </location>
</feature>
<dbReference type="GO" id="GO:0061630">
    <property type="term" value="F:ubiquitin protein ligase activity"/>
    <property type="evidence" value="ECO:0007669"/>
    <property type="project" value="UniProtKB-EC"/>
</dbReference>
<dbReference type="EC" id="2.3.2.27" evidence="4"/>
<evidence type="ECO:0000256" key="9">
    <source>
        <dbReference type="ARBA" id="ARBA00023136"/>
    </source>
</evidence>
<evidence type="ECO:0000256" key="7">
    <source>
        <dbReference type="ARBA" id="ARBA00022786"/>
    </source>
</evidence>
<evidence type="ECO:0000256" key="5">
    <source>
        <dbReference type="ARBA" id="ARBA00022679"/>
    </source>
</evidence>
<feature type="transmembrane region" description="Helical" evidence="11">
    <location>
        <begin position="192"/>
        <end position="211"/>
    </location>
</feature>
<evidence type="ECO:0000256" key="12">
    <source>
        <dbReference type="SAM" id="SignalP"/>
    </source>
</evidence>
<keyword evidence="9 11" id="KW-0472">Membrane</keyword>
<evidence type="ECO:0000256" key="8">
    <source>
        <dbReference type="ARBA" id="ARBA00022989"/>
    </source>
</evidence>
<dbReference type="OrthoDB" id="9984778at2759"/>
<dbReference type="PROSITE" id="PS50089">
    <property type="entry name" value="ZF_RING_2"/>
    <property type="match status" value="1"/>
</dbReference>
<comment type="subcellular location">
    <subcellularLocation>
        <location evidence="2">Endomembrane system</location>
        <topology evidence="2">Multi-pass membrane protein</topology>
    </subcellularLocation>
</comment>
<dbReference type="GO" id="GO:0008270">
    <property type="term" value="F:zinc ion binding"/>
    <property type="evidence" value="ECO:0007669"/>
    <property type="project" value="UniProtKB-KW"/>
</dbReference>
<dbReference type="InterPro" id="IPR001841">
    <property type="entry name" value="Znf_RING"/>
</dbReference>
<comment type="catalytic activity">
    <reaction evidence="1">
        <text>S-ubiquitinyl-[E2 ubiquitin-conjugating enzyme]-L-cysteine + [acceptor protein]-L-lysine = [E2 ubiquitin-conjugating enzyme]-L-cysteine + N(6)-ubiquitinyl-[acceptor protein]-L-lysine.</text>
        <dbReference type="EC" id="2.3.2.27"/>
    </reaction>
</comment>
<keyword evidence="8 11" id="KW-1133">Transmembrane helix</keyword>
<evidence type="ECO:0000256" key="11">
    <source>
        <dbReference type="SAM" id="Phobius"/>
    </source>
</evidence>
<feature type="transmembrane region" description="Helical" evidence="11">
    <location>
        <begin position="343"/>
        <end position="362"/>
    </location>
</feature>
<keyword evidence="15" id="KW-1185">Reference proteome</keyword>
<dbReference type="EMBL" id="MPUH01000922">
    <property type="protein sequence ID" value="OMJ72185.1"/>
    <property type="molecule type" value="Genomic_DNA"/>
</dbReference>
<dbReference type="Proteomes" id="UP000187209">
    <property type="component" value="Unassembled WGS sequence"/>
</dbReference>
<comment type="pathway">
    <text evidence="3">Protein modification; protein ubiquitination.</text>
</comment>
<feature type="signal peptide" evidence="12">
    <location>
        <begin position="1"/>
        <end position="17"/>
    </location>
</feature>
<keyword evidence="7" id="KW-0833">Ubl conjugation pathway</keyword>